<evidence type="ECO:0000313" key="1">
    <source>
        <dbReference type="EMBL" id="EUB59496.1"/>
    </source>
</evidence>
<dbReference type="AlphaFoldDB" id="W6UF49"/>
<dbReference type="RefSeq" id="XP_024350692.1">
    <property type="nucleotide sequence ID" value="XM_024494895.1"/>
</dbReference>
<gene>
    <name evidence="1" type="ORF">EGR_05646</name>
</gene>
<proteinExistence type="predicted"/>
<protein>
    <submittedName>
        <fullName evidence="1">Uncharacterized protein</fullName>
    </submittedName>
</protein>
<reference evidence="1 2" key="1">
    <citation type="journal article" date="2013" name="Nat. Genet.">
        <title>The genome of the hydatid tapeworm Echinococcus granulosus.</title>
        <authorList>
            <person name="Zheng H."/>
            <person name="Zhang W."/>
            <person name="Zhang L."/>
            <person name="Zhang Z."/>
            <person name="Li J."/>
            <person name="Lu G."/>
            <person name="Zhu Y."/>
            <person name="Wang Y."/>
            <person name="Huang Y."/>
            <person name="Liu J."/>
            <person name="Kang H."/>
            <person name="Chen J."/>
            <person name="Wang L."/>
            <person name="Chen A."/>
            <person name="Yu S."/>
            <person name="Gao Z."/>
            <person name="Jin L."/>
            <person name="Gu W."/>
            <person name="Wang Z."/>
            <person name="Zhao L."/>
            <person name="Shi B."/>
            <person name="Wen H."/>
            <person name="Lin R."/>
            <person name="Jones M.K."/>
            <person name="Brejova B."/>
            <person name="Vinar T."/>
            <person name="Zhao G."/>
            <person name="McManus D.P."/>
            <person name="Chen Z."/>
            <person name="Zhou Y."/>
            <person name="Wang S."/>
        </authorList>
    </citation>
    <scope>NUCLEOTIDE SEQUENCE [LARGE SCALE GENOMIC DNA]</scope>
</reference>
<dbReference type="KEGG" id="egl:EGR_05646"/>
<name>W6UF49_ECHGR</name>
<dbReference type="GeneID" id="36341361"/>
<comment type="caution">
    <text evidence="1">The sequence shown here is derived from an EMBL/GenBank/DDBJ whole genome shotgun (WGS) entry which is preliminary data.</text>
</comment>
<dbReference type="Proteomes" id="UP000019149">
    <property type="component" value="Unassembled WGS sequence"/>
</dbReference>
<evidence type="ECO:0000313" key="2">
    <source>
        <dbReference type="Proteomes" id="UP000019149"/>
    </source>
</evidence>
<dbReference type="CTD" id="36341361"/>
<sequence>MPWSALAPSELLTRPVVLQERGSSPEWYETGLCVNYGIYVITPHLVFNASFYTPAPAVELDTSDSVFWNIDFKPYYIATVFIHNEEHRHRLLRESGGTACPCSTPSNWSRTHTCLI</sequence>
<organism evidence="1 2">
    <name type="scientific">Echinococcus granulosus</name>
    <name type="common">Hydatid tapeworm</name>
    <dbReference type="NCBI Taxonomy" id="6210"/>
    <lineage>
        <taxon>Eukaryota</taxon>
        <taxon>Metazoa</taxon>
        <taxon>Spiralia</taxon>
        <taxon>Lophotrochozoa</taxon>
        <taxon>Platyhelminthes</taxon>
        <taxon>Cestoda</taxon>
        <taxon>Eucestoda</taxon>
        <taxon>Cyclophyllidea</taxon>
        <taxon>Taeniidae</taxon>
        <taxon>Echinococcus</taxon>
        <taxon>Echinococcus granulosus group</taxon>
    </lineage>
</organism>
<keyword evidence="2" id="KW-1185">Reference proteome</keyword>
<dbReference type="EMBL" id="APAU02000043">
    <property type="protein sequence ID" value="EUB59496.1"/>
    <property type="molecule type" value="Genomic_DNA"/>
</dbReference>
<accession>W6UF49</accession>